<feature type="repeat" description="PPR" evidence="2">
    <location>
        <begin position="153"/>
        <end position="191"/>
    </location>
</feature>
<evidence type="ECO:0008006" key="6">
    <source>
        <dbReference type="Google" id="ProtNLM"/>
    </source>
</evidence>
<dbReference type="GO" id="GO:0003723">
    <property type="term" value="F:RNA binding"/>
    <property type="evidence" value="ECO:0007669"/>
    <property type="project" value="InterPro"/>
</dbReference>
<dbReference type="OrthoDB" id="205662at2759"/>
<dbReference type="EMBL" id="JADFTS010000005">
    <property type="protein sequence ID" value="KAF9604356.1"/>
    <property type="molecule type" value="Genomic_DNA"/>
</dbReference>
<keyword evidence="3" id="KW-0732">Signal</keyword>
<dbReference type="Proteomes" id="UP000631114">
    <property type="component" value="Unassembled WGS sequence"/>
</dbReference>
<comment type="caution">
    <text evidence="4">The sequence shown here is derived from an EMBL/GenBank/DDBJ whole genome shotgun (WGS) entry which is preliminary data.</text>
</comment>
<feature type="signal peptide" evidence="3">
    <location>
        <begin position="1"/>
        <end position="16"/>
    </location>
</feature>
<dbReference type="PROSITE" id="PS51375">
    <property type="entry name" value="PPR"/>
    <property type="match status" value="1"/>
</dbReference>
<dbReference type="InterPro" id="IPR011990">
    <property type="entry name" value="TPR-like_helical_dom_sf"/>
</dbReference>
<dbReference type="NCBIfam" id="TIGR00756">
    <property type="entry name" value="PPR"/>
    <property type="match status" value="1"/>
</dbReference>
<name>A0A835HT63_9MAGN</name>
<reference evidence="4 5" key="1">
    <citation type="submission" date="2020-10" db="EMBL/GenBank/DDBJ databases">
        <title>The Coptis chinensis genome and diversification of protoberbering-type alkaloids.</title>
        <authorList>
            <person name="Wang B."/>
            <person name="Shu S."/>
            <person name="Song C."/>
            <person name="Liu Y."/>
        </authorList>
    </citation>
    <scope>NUCLEOTIDE SEQUENCE [LARGE SCALE GENOMIC DNA]</scope>
    <source>
        <strain evidence="4">HL-2020</strain>
        <tissue evidence="4">Leaf</tissue>
    </source>
</reference>
<evidence type="ECO:0000256" key="3">
    <source>
        <dbReference type="SAM" id="SignalP"/>
    </source>
</evidence>
<evidence type="ECO:0000313" key="4">
    <source>
        <dbReference type="EMBL" id="KAF9604356.1"/>
    </source>
</evidence>
<feature type="chain" id="PRO_5032899440" description="Pentatricopeptide repeat-containing protein" evidence="3">
    <location>
        <begin position="17"/>
        <end position="295"/>
    </location>
</feature>
<gene>
    <name evidence="4" type="ORF">IFM89_006363</name>
</gene>
<dbReference type="Gene3D" id="1.25.40.10">
    <property type="entry name" value="Tetratricopeptide repeat domain"/>
    <property type="match status" value="1"/>
</dbReference>
<protein>
    <recommendedName>
        <fullName evidence="6">Pentatricopeptide repeat-containing protein</fullName>
    </recommendedName>
</protein>
<keyword evidence="5" id="KW-1185">Reference proteome</keyword>
<dbReference type="Pfam" id="PF13041">
    <property type="entry name" value="PPR_2"/>
    <property type="match status" value="1"/>
</dbReference>
<dbReference type="GO" id="GO:0009451">
    <property type="term" value="P:RNA modification"/>
    <property type="evidence" value="ECO:0007669"/>
    <property type="project" value="InterPro"/>
</dbReference>
<sequence length="295" mass="33132">MLKFLLLLVGSFEVLMMKDLIELCKDTGLQSSNATIRNATIKLIGAVHKFIGPTELFGALRGRLYDSNKNLVMATLVVVGGVASAMGPMVEKSSKISFYFWKDSHWKDQLHGLGLKMGCAERLIVQTALIDMYCDYGLSSYGRWVFDKIVDKDVICWNTMIVGYIKCGEMAREWGLALRLYCRMIKVGITPNEFTFAKLMMAYCFLGLKYAKLVHAHVVLWGSDRIENYIPASAIGGRPNVDGQKFKLIDTTWIRRRAVVVSFGSITKALSVNWVLQAIRLADVIDLVIEARLVE</sequence>
<proteinExistence type="predicted"/>
<keyword evidence="1" id="KW-0677">Repeat</keyword>
<dbReference type="InterPro" id="IPR046960">
    <property type="entry name" value="PPR_At4g14850-like_plant"/>
</dbReference>
<dbReference type="PANTHER" id="PTHR47926">
    <property type="entry name" value="PENTATRICOPEPTIDE REPEAT-CONTAINING PROTEIN"/>
    <property type="match status" value="1"/>
</dbReference>
<dbReference type="AlphaFoldDB" id="A0A835HT63"/>
<dbReference type="InterPro" id="IPR002885">
    <property type="entry name" value="PPR_rpt"/>
</dbReference>
<accession>A0A835HT63</accession>
<organism evidence="4 5">
    <name type="scientific">Coptis chinensis</name>
    <dbReference type="NCBI Taxonomy" id="261450"/>
    <lineage>
        <taxon>Eukaryota</taxon>
        <taxon>Viridiplantae</taxon>
        <taxon>Streptophyta</taxon>
        <taxon>Embryophyta</taxon>
        <taxon>Tracheophyta</taxon>
        <taxon>Spermatophyta</taxon>
        <taxon>Magnoliopsida</taxon>
        <taxon>Ranunculales</taxon>
        <taxon>Ranunculaceae</taxon>
        <taxon>Coptidoideae</taxon>
        <taxon>Coptis</taxon>
    </lineage>
</organism>
<evidence type="ECO:0000256" key="1">
    <source>
        <dbReference type="ARBA" id="ARBA00022737"/>
    </source>
</evidence>
<evidence type="ECO:0000256" key="2">
    <source>
        <dbReference type="PROSITE-ProRule" id="PRU00708"/>
    </source>
</evidence>
<evidence type="ECO:0000313" key="5">
    <source>
        <dbReference type="Proteomes" id="UP000631114"/>
    </source>
</evidence>